<accession>A0AAE0DZY7</accession>
<feature type="signal peptide" evidence="2">
    <location>
        <begin position="1"/>
        <end position="27"/>
    </location>
</feature>
<feature type="region of interest" description="Disordered" evidence="1">
    <location>
        <begin position="79"/>
        <end position="122"/>
    </location>
</feature>
<reference evidence="3" key="1">
    <citation type="journal article" date="2023" name="Plant J.">
        <title>Genome sequences and population genomics provide insights into the demographic history, inbreeding, and mutation load of two 'living fossil' tree species of Dipteronia.</title>
        <authorList>
            <person name="Feng Y."/>
            <person name="Comes H.P."/>
            <person name="Chen J."/>
            <person name="Zhu S."/>
            <person name="Lu R."/>
            <person name="Zhang X."/>
            <person name="Li P."/>
            <person name="Qiu J."/>
            <person name="Olsen K.M."/>
            <person name="Qiu Y."/>
        </authorList>
    </citation>
    <scope>NUCLEOTIDE SEQUENCE</scope>
    <source>
        <strain evidence="3">NBL</strain>
    </source>
</reference>
<evidence type="ECO:0000313" key="4">
    <source>
        <dbReference type="Proteomes" id="UP001281410"/>
    </source>
</evidence>
<evidence type="ECO:0000256" key="2">
    <source>
        <dbReference type="SAM" id="SignalP"/>
    </source>
</evidence>
<feature type="chain" id="PRO_5042202883" evidence="2">
    <location>
        <begin position="28"/>
        <end position="122"/>
    </location>
</feature>
<dbReference type="EMBL" id="JANJYJ010000008">
    <property type="protein sequence ID" value="KAK3195874.1"/>
    <property type="molecule type" value="Genomic_DNA"/>
</dbReference>
<keyword evidence="4" id="KW-1185">Reference proteome</keyword>
<keyword evidence="2" id="KW-0732">Signal</keyword>
<feature type="compositionally biased region" description="Polar residues" evidence="1">
    <location>
        <begin position="84"/>
        <end position="93"/>
    </location>
</feature>
<feature type="compositionally biased region" description="Basic residues" evidence="1">
    <location>
        <begin position="112"/>
        <end position="122"/>
    </location>
</feature>
<name>A0AAE0DZY7_9ROSI</name>
<evidence type="ECO:0000313" key="3">
    <source>
        <dbReference type="EMBL" id="KAK3195874.1"/>
    </source>
</evidence>
<gene>
    <name evidence="3" type="ORF">Dsin_027184</name>
</gene>
<evidence type="ECO:0000256" key="1">
    <source>
        <dbReference type="SAM" id="MobiDB-lite"/>
    </source>
</evidence>
<comment type="caution">
    <text evidence="3">The sequence shown here is derived from an EMBL/GenBank/DDBJ whole genome shotgun (WGS) entry which is preliminary data.</text>
</comment>
<dbReference type="AlphaFoldDB" id="A0AAE0DZY7"/>
<protein>
    <submittedName>
        <fullName evidence="3">Uncharacterized protein</fullName>
    </submittedName>
</protein>
<proteinExistence type="predicted"/>
<dbReference type="Proteomes" id="UP001281410">
    <property type="component" value="Unassembled WGS sequence"/>
</dbReference>
<organism evidence="3 4">
    <name type="scientific">Dipteronia sinensis</name>
    <dbReference type="NCBI Taxonomy" id="43782"/>
    <lineage>
        <taxon>Eukaryota</taxon>
        <taxon>Viridiplantae</taxon>
        <taxon>Streptophyta</taxon>
        <taxon>Embryophyta</taxon>
        <taxon>Tracheophyta</taxon>
        <taxon>Spermatophyta</taxon>
        <taxon>Magnoliopsida</taxon>
        <taxon>eudicotyledons</taxon>
        <taxon>Gunneridae</taxon>
        <taxon>Pentapetalae</taxon>
        <taxon>rosids</taxon>
        <taxon>malvids</taxon>
        <taxon>Sapindales</taxon>
        <taxon>Sapindaceae</taxon>
        <taxon>Hippocastanoideae</taxon>
        <taxon>Acereae</taxon>
        <taxon>Dipteronia</taxon>
    </lineage>
</organism>
<sequence>MAQFKAHFVVPVLLMMLLAFEAKTGIAKDPSSATCMIKKYKLCYNSVHVCPEFCLDSCTVECASCKPICSVGSTLLSNGDDHSPQNGGDNHSPPNGGGDHSPPPNGGDHSSTRRRQRSFATE</sequence>